<dbReference type="AlphaFoldDB" id="I7F4N0"/>
<protein>
    <submittedName>
        <fullName evidence="1">MIP36202p1</fullName>
    </submittedName>
</protein>
<gene>
    <name evidence="1" type="primary">sev-RA</name>
</gene>
<proteinExistence type="evidence at transcript level"/>
<name>I7F4N0_DROME</name>
<organism evidence="1">
    <name type="scientific">Drosophila melanogaster</name>
    <name type="common">Fruit fly</name>
    <dbReference type="NCBI Taxonomy" id="7227"/>
    <lineage>
        <taxon>Eukaryota</taxon>
        <taxon>Metazoa</taxon>
        <taxon>Ecdysozoa</taxon>
        <taxon>Arthropoda</taxon>
        <taxon>Hexapoda</taxon>
        <taxon>Insecta</taxon>
        <taxon>Pterygota</taxon>
        <taxon>Neoptera</taxon>
        <taxon>Endopterygota</taxon>
        <taxon>Diptera</taxon>
        <taxon>Brachycera</taxon>
        <taxon>Muscomorpha</taxon>
        <taxon>Ephydroidea</taxon>
        <taxon>Drosophilidae</taxon>
        <taxon>Drosophila</taxon>
        <taxon>Sophophora</taxon>
    </lineage>
</organism>
<sequence>MASSVAWRRRTTGRGLCTLSSCPIDLVTGVVNPEREQWYRITRLNDPIPFQCRLPNVFDLLVFCSTSRHCPPFRTVFQIRPETDPPGKGERK</sequence>
<dbReference type="EMBL" id="BT149855">
    <property type="protein sequence ID" value="AFP33461.1"/>
    <property type="molecule type" value="mRNA"/>
</dbReference>
<reference evidence="1" key="1">
    <citation type="submission" date="2012-08" db="EMBL/GenBank/DDBJ databases">
        <authorList>
            <person name="Carlson J."/>
            <person name="Booth B."/>
            <person name="Frise E."/>
            <person name="Sandler J."/>
            <person name="Wan K."/>
            <person name="Yu C."/>
            <person name="Celniker S."/>
        </authorList>
    </citation>
    <scope>NUCLEOTIDE SEQUENCE</scope>
</reference>
<evidence type="ECO:0000313" key="1">
    <source>
        <dbReference type="EMBL" id="AFP33461.1"/>
    </source>
</evidence>
<accession>I7F4N0</accession>